<sequence length="245" mass="26556">MSISLIIDNREKIKEAALGLENSSVAALELGDYVFRNGSEDVLVVERKTLADFAASITDGRHREQKSRLLGVYPSSLVVYIVEGDLMNTAKALSYSRVGPDVLVSAMLNTMMRDGIHVIRTAGPEETVYILSCLRKKLEKGHSGKSTHSQDLVAASVRSCKSANMTPEIAFQMMLACVPSVSVTTAERISLSYPTMCEFVDAVRAADAPVGFIQNLKAGKAGSRKISKKAVENILLFLGVKCINK</sequence>
<dbReference type="InterPro" id="IPR033309">
    <property type="entry name" value="Mus81"/>
</dbReference>
<evidence type="ECO:0000256" key="9">
    <source>
        <dbReference type="ARBA" id="ARBA00023172"/>
    </source>
</evidence>
<keyword evidence="6" id="KW-0227">DNA damage</keyword>
<dbReference type="GO" id="GO:0048476">
    <property type="term" value="C:Holliday junction resolvase complex"/>
    <property type="evidence" value="ECO:0007669"/>
    <property type="project" value="TreeGrafter"/>
</dbReference>
<comment type="similarity">
    <text evidence="2">Belongs to the XPF family.</text>
</comment>
<evidence type="ECO:0000256" key="4">
    <source>
        <dbReference type="ARBA" id="ARBA00022723"/>
    </source>
</evidence>
<evidence type="ECO:0000256" key="10">
    <source>
        <dbReference type="ARBA" id="ARBA00023204"/>
    </source>
</evidence>
<dbReference type="InterPro" id="IPR006166">
    <property type="entry name" value="ERCC4_domain"/>
</dbReference>
<dbReference type="GO" id="GO:0048257">
    <property type="term" value="F:3'-flap endonuclease activity"/>
    <property type="evidence" value="ECO:0007669"/>
    <property type="project" value="TreeGrafter"/>
</dbReference>
<evidence type="ECO:0000313" key="12">
    <source>
        <dbReference type="EMBL" id="QHU14335.1"/>
    </source>
</evidence>
<evidence type="ECO:0000256" key="1">
    <source>
        <dbReference type="ARBA" id="ARBA00001946"/>
    </source>
</evidence>
<dbReference type="GO" id="GO:0008821">
    <property type="term" value="F:crossover junction DNA endonuclease activity"/>
    <property type="evidence" value="ECO:0007669"/>
    <property type="project" value="InterPro"/>
</dbReference>
<evidence type="ECO:0000256" key="6">
    <source>
        <dbReference type="ARBA" id="ARBA00022763"/>
    </source>
</evidence>
<dbReference type="InterPro" id="IPR042530">
    <property type="entry name" value="EME1/EME2_C"/>
</dbReference>
<feature type="domain" description="ERCC4" evidence="11">
    <location>
        <begin position="4"/>
        <end position="86"/>
    </location>
</feature>
<protein>
    <recommendedName>
        <fullName evidence="11">ERCC4 domain-containing protein</fullName>
    </recommendedName>
</protein>
<dbReference type="CDD" id="cd20074">
    <property type="entry name" value="XPF_nuclease_Mus81"/>
    <property type="match status" value="1"/>
</dbReference>
<keyword evidence="10" id="KW-0234">DNA repair</keyword>
<dbReference type="Gene3D" id="1.10.150.670">
    <property type="entry name" value="Crossover junction endonuclease EME1, DNA-binding domain"/>
    <property type="match status" value="1"/>
</dbReference>
<evidence type="ECO:0000256" key="2">
    <source>
        <dbReference type="ARBA" id="ARBA00010015"/>
    </source>
</evidence>
<dbReference type="GO" id="GO:0046872">
    <property type="term" value="F:metal ion binding"/>
    <property type="evidence" value="ECO:0007669"/>
    <property type="project" value="UniProtKB-KW"/>
</dbReference>
<name>A0A6C0K8F4_9ZZZZ</name>
<organism evidence="12">
    <name type="scientific">viral metagenome</name>
    <dbReference type="NCBI Taxonomy" id="1070528"/>
    <lineage>
        <taxon>unclassified sequences</taxon>
        <taxon>metagenomes</taxon>
        <taxon>organismal metagenomes</taxon>
    </lineage>
</organism>
<evidence type="ECO:0000259" key="11">
    <source>
        <dbReference type="SMART" id="SM00891"/>
    </source>
</evidence>
<comment type="cofactor">
    <cofactor evidence="1">
        <name>Mg(2+)</name>
        <dbReference type="ChEBI" id="CHEBI:18420"/>
    </cofactor>
</comment>
<dbReference type="PANTHER" id="PTHR13451:SF0">
    <property type="entry name" value="CROSSOVER JUNCTION ENDONUCLEASE MUS81"/>
    <property type="match status" value="1"/>
</dbReference>
<proteinExistence type="inferred from homology"/>
<evidence type="ECO:0000256" key="5">
    <source>
        <dbReference type="ARBA" id="ARBA00022759"/>
    </source>
</evidence>
<dbReference type="PANTHER" id="PTHR13451">
    <property type="entry name" value="CLASS II CROSSOVER JUNCTION ENDONUCLEASE MUS81"/>
    <property type="match status" value="1"/>
</dbReference>
<keyword evidence="5" id="KW-0255">Endonuclease</keyword>
<dbReference type="AlphaFoldDB" id="A0A6C0K8F4"/>
<dbReference type="EMBL" id="MN740839">
    <property type="protein sequence ID" value="QHU14335.1"/>
    <property type="molecule type" value="Genomic_DNA"/>
</dbReference>
<evidence type="ECO:0000256" key="7">
    <source>
        <dbReference type="ARBA" id="ARBA00022801"/>
    </source>
</evidence>
<accession>A0A6C0K8F4</accession>
<keyword evidence="7" id="KW-0378">Hydrolase</keyword>
<dbReference type="SUPFAM" id="SSF52980">
    <property type="entry name" value="Restriction endonuclease-like"/>
    <property type="match status" value="1"/>
</dbReference>
<dbReference type="SMART" id="SM00891">
    <property type="entry name" value="ERCC4"/>
    <property type="match status" value="1"/>
</dbReference>
<keyword evidence="3" id="KW-0540">Nuclease</keyword>
<dbReference type="GO" id="GO:0006308">
    <property type="term" value="P:DNA catabolic process"/>
    <property type="evidence" value="ECO:0007669"/>
    <property type="project" value="InterPro"/>
</dbReference>
<dbReference type="GO" id="GO:0031573">
    <property type="term" value="P:mitotic intra-S DNA damage checkpoint signaling"/>
    <property type="evidence" value="ECO:0007669"/>
    <property type="project" value="TreeGrafter"/>
</dbReference>
<dbReference type="InterPro" id="IPR047416">
    <property type="entry name" value="XPF_nuclease_Mus81"/>
</dbReference>
<dbReference type="Gene3D" id="3.40.50.10130">
    <property type="match status" value="1"/>
</dbReference>
<reference evidence="12" key="1">
    <citation type="journal article" date="2020" name="Nature">
        <title>Giant virus diversity and host interactions through global metagenomics.</title>
        <authorList>
            <person name="Schulz F."/>
            <person name="Roux S."/>
            <person name="Paez-Espino D."/>
            <person name="Jungbluth S."/>
            <person name="Walsh D.A."/>
            <person name="Denef V.J."/>
            <person name="McMahon K.D."/>
            <person name="Konstantinidis K.T."/>
            <person name="Eloe-Fadrosh E.A."/>
            <person name="Kyrpides N.C."/>
            <person name="Woyke T."/>
        </authorList>
    </citation>
    <scope>NUCLEOTIDE SEQUENCE</scope>
    <source>
        <strain evidence="12">GVMAG-S-1102113-118</strain>
    </source>
</reference>
<dbReference type="GO" id="GO:0000712">
    <property type="term" value="P:resolution of meiotic recombination intermediates"/>
    <property type="evidence" value="ECO:0007669"/>
    <property type="project" value="TreeGrafter"/>
</dbReference>
<evidence type="ECO:0000256" key="3">
    <source>
        <dbReference type="ARBA" id="ARBA00022722"/>
    </source>
</evidence>
<keyword evidence="9" id="KW-0233">DNA recombination</keyword>
<keyword evidence="4" id="KW-0479">Metal-binding</keyword>
<dbReference type="GO" id="GO:0003677">
    <property type="term" value="F:DNA binding"/>
    <property type="evidence" value="ECO:0007669"/>
    <property type="project" value="InterPro"/>
</dbReference>
<dbReference type="GO" id="GO:0005634">
    <property type="term" value="C:nucleus"/>
    <property type="evidence" value="ECO:0007669"/>
    <property type="project" value="TreeGrafter"/>
</dbReference>
<dbReference type="InterPro" id="IPR011335">
    <property type="entry name" value="Restrct_endonuc-II-like"/>
</dbReference>
<dbReference type="Pfam" id="PF02732">
    <property type="entry name" value="ERCC4"/>
    <property type="match status" value="1"/>
</dbReference>
<evidence type="ECO:0000256" key="8">
    <source>
        <dbReference type="ARBA" id="ARBA00022842"/>
    </source>
</evidence>
<dbReference type="GO" id="GO:0000727">
    <property type="term" value="P:double-strand break repair via break-induced replication"/>
    <property type="evidence" value="ECO:0007669"/>
    <property type="project" value="TreeGrafter"/>
</dbReference>
<keyword evidence="8" id="KW-0460">Magnesium</keyword>